<accession>A0A158PSH4</accession>
<dbReference type="WBParaSite" id="BPAG_0001309701-mRNA-1">
    <property type="protein sequence ID" value="BPAG_0001309701-mRNA-1"/>
    <property type="gene ID" value="BPAG_0001309701"/>
</dbReference>
<name>A0A158PSH4_BRUPA</name>
<dbReference type="PANTHER" id="PTHR36944">
    <property type="entry name" value="PROTEIN CBG02791-RELATED"/>
    <property type="match status" value="1"/>
</dbReference>
<reference evidence="1 2" key="2">
    <citation type="submission" date="2018-11" db="EMBL/GenBank/DDBJ databases">
        <authorList>
            <consortium name="Pathogen Informatics"/>
        </authorList>
    </citation>
    <scope>NUCLEOTIDE SEQUENCE [LARGE SCALE GENOMIC DNA]</scope>
</reference>
<dbReference type="PANTHER" id="PTHR36944:SF1">
    <property type="entry name" value="CPG4 DOMAIN-CONTAINING PROTEIN"/>
    <property type="match status" value="1"/>
</dbReference>
<proteinExistence type="predicted"/>
<evidence type="ECO:0000313" key="1">
    <source>
        <dbReference type="EMBL" id="VDN94211.1"/>
    </source>
</evidence>
<dbReference type="Proteomes" id="UP000278627">
    <property type="component" value="Unassembled WGS sequence"/>
</dbReference>
<reference evidence="3" key="1">
    <citation type="submission" date="2016-04" db="UniProtKB">
        <authorList>
            <consortium name="WormBaseParasite"/>
        </authorList>
    </citation>
    <scope>IDENTIFICATION</scope>
</reference>
<protein>
    <submittedName>
        <fullName evidence="3">CPG4 domain-containing protein</fullName>
    </submittedName>
</protein>
<dbReference type="EMBL" id="UZAD01013344">
    <property type="protein sequence ID" value="VDN94211.1"/>
    <property type="molecule type" value="Genomic_DNA"/>
</dbReference>
<dbReference type="AlphaFoldDB" id="A0A158PSH4"/>
<keyword evidence="2" id="KW-1185">Reference proteome</keyword>
<evidence type="ECO:0000313" key="3">
    <source>
        <dbReference type="WBParaSite" id="BPAG_0001309701-mRNA-1"/>
    </source>
</evidence>
<organism evidence="3">
    <name type="scientific">Brugia pahangi</name>
    <name type="common">Filarial nematode worm</name>
    <dbReference type="NCBI Taxonomy" id="6280"/>
    <lineage>
        <taxon>Eukaryota</taxon>
        <taxon>Metazoa</taxon>
        <taxon>Ecdysozoa</taxon>
        <taxon>Nematoda</taxon>
        <taxon>Chromadorea</taxon>
        <taxon>Rhabditida</taxon>
        <taxon>Spirurina</taxon>
        <taxon>Spiruromorpha</taxon>
        <taxon>Filarioidea</taxon>
        <taxon>Onchocercidae</taxon>
        <taxon>Brugia</taxon>
    </lineage>
</organism>
<evidence type="ECO:0000313" key="2">
    <source>
        <dbReference type="Proteomes" id="UP000278627"/>
    </source>
</evidence>
<gene>
    <name evidence="1" type="ORF">BPAG_LOCUS13025</name>
</gene>
<sequence length="312" mass="36093">MSGMIIQNIPGIYFLLKMKLLMLWSNLIRLLLHYQQNVVSQKLSTTNLTTSPSLNINDETETCCGQCALQFMNDLMKRIGKIETSNLINFNFNNFLFAMSNATILQHFCKEFHQFEHCCSKCIPSYSREILMGYSEIINQICIYNFKDIKENFGCLAGLNSQIRQLCMRICTPYQEAFHSIARNFRHFILNSDITILENYLNESCEYVLCSLHCDVPLIAHNCGYQIAEKIIALTRKSFKSMRKLSLDTAVVNRWPQACAEIITYKIPKQNLTTMQPQPQQIMQIERNGQQSQAVIKLLSSFLSLIIYFILE</sequence>